<dbReference type="AlphaFoldDB" id="A0A9N9AID0"/>
<feature type="region of interest" description="Disordered" evidence="3">
    <location>
        <begin position="53"/>
        <end position="91"/>
    </location>
</feature>
<evidence type="ECO:0000256" key="3">
    <source>
        <dbReference type="SAM" id="MobiDB-lite"/>
    </source>
</evidence>
<evidence type="ECO:0000313" key="5">
    <source>
        <dbReference type="EMBL" id="CAG8531628.1"/>
    </source>
</evidence>
<evidence type="ECO:0000256" key="2">
    <source>
        <dbReference type="SAM" id="Coils"/>
    </source>
</evidence>
<feature type="compositionally biased region" description="Basic and acidic residues" evidence="3">
    <location>
        <begin position="425"/>
        <end position="437"/>
    </location>
</feature>
<feature type="region of interest" description="Disordered" evidence="3">
    <location>
        <begin position="259"/>
        <end position="363"/>
    </location>
</feature>
<feature type="region of interest" description="Disordered" evidence="3">
    <location>
        <begin position="384"/>
        <end position="471"/>
    </location>
</feature>
<dbReference type="Pfam" id="PF13920">
    <property type="entry name" value="zf-C3HC4_3"/>
    <property type="match status" value="1"/>
</dbReference>
<feature type="compositionally biased region" description="Polar residues" evidence="3">
    <location>
        <begin position="72"/>
        <end position="91"/>
    </location>
</feature>
<keyword evidence="1" id="KW-0862">Zinc</keyword>
<keyword evidence="1" id="KW-0479">Metal-binding</keyword>
<proteinExistence type="predicted"/>
<feature type="domain" description="RING-type" evidence="4">
    <location>
        <begin position="645"/>
        <end position="680"/>
    </location>
</feature>
<gene>
    <name evidence="5" type="ORF">PBRASI_LOCUS4140</name>
</gene>
<sequence>MHTQVKDQRQANGGHERNLDTPQCFCQLDASPAYSEEFDLLYECHWMHHNFEDSRSEEPSEELTGDNDTKNTEQAPENESLITGNESSDINTKSSKNDYVCGFHVHKDAWDSFLEGKIDPKHPELSVCPYFNYTFCVFFNTKNIYKISFPPAPKCHCGIPVTIRYSHNREKYIFGCEYYPITGAKPKCDWYAWAKTVAFPKPVDSIHPLTEQIPDNVLESINAEHSSFDESFTKKTELADETYSIDQIENHTLLRERGRLDKIRNKGRTNSYRLDSRRDPPRKLYNGYSYNKSELTHRHSNTNGKRSRSNNGFDHSYTREKHDSSKFASRGRSTFDKSTKQSQPSTRLSDTISENGWGPQNRRCLETGLDAGILWDNGIQAPIRSNTNNANRNTQLGSNSTRHPHKEEQRRKKRPDDDAMEDEAMESRRKAMVHKELNTAGGPCRNDKDSIEDDQHQQNTRDKPNVGHGYERDTISESIFTEKPRPDSHAFIFPVNTYAKVKPLRISIPLSPISSTPDSASNTTYSNLTYYCVMNQFSQTRPCFAYEQHNIISGASIDSKHQQLLVLDDEIKCLENKISSMQFENARQKRLQENEMEKETRLRLSCQKKIIELGDLVAEQKAKIQELTKEMENDKKEKATTSMKCRVCFEETITHAVVPCYHLVMCARCVHAVERCCVCRREKEDVVRIYFG</sequence>
<feature type="compositionally biased region" description="Basic and acidic residues" evidence="3">
    <location>
        <begin position="1"/>
        <end position="19"/>
    </location>
</feature>
<dbReference type="GO" id="GO:0008270">
    <property type="term" value="F:zinc ion binding"/>
    <property type="evidence" value="ECO:0007669"/>
    <property type="project" value="UniProtKB-KW"/>
</dbReference>
<evidence type="ECO:0000259" key="4">
    <source>
        <dbReference type="PROSITE" id="PS50089"/>
    </source>
</evidence>
<feature type="compositionally biased region" description="Polar residues" evidence="3">
    <location>
        <begin position="340"/>
        <end position="354"/>
    </location>
</feature>
<dbReference type="InterPro" id="IPR013083">
    <property type="entry name" value="Znf_RING/FYVE/PHD"/>
</dbReference>
<feature type="compositionally biased region" description="Polar residues" evidence="3">
    <location>
        <begin position="301"/>
        <end position="313"/>
    </location>
</feature>
<reference evidence="5" key="1">
    <citation type="submission" date="2021-06" db="EMBL/GenBank/DDBJ databases">
        <authorList>
            <person name="Kallberg Y."/>
            <person name="Tangrot J."/>
            <person name="Rosling A."/>
        </authorList>
    </citation>
    <scope>NUCLEOTIDE SEQUENCE</scope>
    <source>
        <strain evidence="5">BR232B</strain>
    </source>
</reference>
<feature type="coiled-coil region" evidence="2">
    <location>
        <begin position="610"/>
        <end position="644"/>
    </location>
</feature>
<keyword evidence="6" id="KW-1185">Reference proteome</keyword>
<accession>A0A9N9AID0</accession>
<keyword evidence="2" id="KW-0175">Coiled coil</keyword>
<dbReference type="OrthoDB" id="1711136at2759"/>
<evidence type="ECO:0000256" key="1">
    <source>
        <dbReference type="PROSITE-ProRule" id="PRU00175"/>
    </source>
</evidence>
<feature type="region of interest" description="Disordered" evidence="3">
    <location>
        <begin position="1"/>
        <end position="21"/>
    </location>
</feature>
<comment type="caution">
    <text evidence="5">The sequence shown here is derived from an EMBL/GenBank/DDBJ whole genome shotgun (WGS) entry which is preliminary data.</text>
</comment>
<name>A0A9N9AID0_9GLOM</name>
<organism evidence="5 6">
    <name type="scientific">Paraglomus brasilianum</name>
    <dbReference type="NCBI Taxonomy" id="144538"/>
    <lineage>
        <taxon>Eukaryota</taxon>
        <taxon>Fungi</taxon>
        <taxon>Fungi incertae sedis</taxon>
        <taxon>Mucoromycota</taxon>
        <taxon>Glomeromycotina</taxon>
        <taxon>Glomeromycetes</taxon>
        <taxon>Paraglomerales</taxon>
        <taxon>Paraglomeraceae</taxon>
        <taxon>Paraglomus</taxon>
    </lineage>
</organism>
<keyword evidence="1" id="KW-0863">Zinc-finger</keyword>
<feature type="compositionally biased region" description="Basic and acidic residues" evidence="3">
    <location>
        <begin position="316"/>
        <end position="325"/>
    </location>
</feature>
<dbReference type="Proteomes" id="UP000789739">
    <property type="component" value="Unassembled WGS sequence"/>
</dbReference>
<dbReference type="PROSITE" id="PS50089">
    <property type="entry name" value="ZF_RING_2"/>
    <property type="match status" value="1"/>
</dbReference>
<protein>
    <submittedName>
        <fullName evidence="5">6479_t:CDS:1</fullName>
    </submittedName>
</protein>
<dbReference type="Gene3D" id="3.30.40.10">
    <property type="entry name" value="Zinc/RING finger domain, C3HC4 (zinc finger)"/>
    <property type="match status" value="1"/>
</dbReference>
<feature type="compositionally biased region" description="Basic and acidic residues" evidence="3">
    <location>
        <begin position="405"/>
        <end position="417"/>
    </location>
</feature>
<dbReference type="InterPro" id="IPR001841">
    <property type="entry name" value="Znf_RING"/>
</dbReference>
<feature type="compositionally biased region" description="Basic and acidic residues" evidence="3">
    <location>
        <begin position="445"/>
        <end position="471"/>
    </location>
</feature>
<feature type="compositionally biased region" description="Polar residues" evidence="3">
    <location>
        <begin position="384"/>
        <end position="401"/>
    </location>
</feature>
<evidence type="ECO:0000313" key="6">
    <source>
        <dbReference type="Proteomes" id="UP000789739"/>
    </source>
</evidence>
<dbReference type="EMBL" id="CAJVPI010000411">
    <property type="protein sequence ID" value="CAG8531628.1"/>
    <property type="molecule type" value="Genomic_DNA"/>
</dbReference>